<reference evidence="2 3" key="1">
    <citation type="submission" date="2019-11" db="EMBL/GenBank/DDBJ databases">
        <authorList>
            <person name="Dong K."/>
        </authorList>
    </citation>
    <scope>NUCLEOTIDE SEQUENCE [LARGE SCALE GENOMIC DNA]</scope>
    <source>
        <strain evidence="2 3">NBRC 112902</strain>
    </source>
</reference>
<protein>
    <submittedName>
        <fullName evidence="2">Uncharacterized protein</fullName>
    </submittedName>
</protein>
<organism evidence="2 3">
    <name type="scientific">Paracoccus litorisediminis</name>
    <dbReference type="NCBI Taxonomy" id="2006130"/>
    <lineage>
        <taxon>Bacteria</taxon>
        <taxon>Pseudomonadati</taxon>
        <taxon>Pseudomonadota</taxon>
        <taxon>Alphaproteobacteria</taxon>
        <taxon>Rhodobacterales</taxon>
        <taxon>Paracoccaceae</taxon>
        <taxon>Paracoccus</taxon>
    </lineage>
</organism>
<dbReference type="AlphaFoldDB" id="A0A844HQZ5"/>
<comment type="caution">
    <text evidence="2">The sequence shown here is derived from an EMBL/GenBank/DDBJ whole genome shotgun (WGS) entry which is preliminary data.</text>
</comment>
<keyword evidence="1" id="KW-0472">Membrane</keyword>
<dbReference type="EMBL" id="WMIG01000006">
    <property type="protein sequence ID" value="MTH60091.1"/>
    <property type="molecule type" value="Genomic_DNA"/>
</dbReference>
<keyword evidence="1" id="KW-0812">Transmembrane</keyword>
<dbReference type="Proteomes" id="UP000449846">
    <property type="component" value="Unassembled WGS sequence"/>
</dbReference>
<dbReference type="RefSeq" id="WP_155040036.1">
    <property type="nucleotide sequence ID" value="NZ_JBHGCD010000007.1"/>
</dbReference>
<name>A0A844HQZ5_9RHOB</name>
<evidence type="ECO:0000313" key="3">
    <source>
        <dbReference type="Proteomes" id="UP000449846"/>
    </source>
</evidence>
<keyword evidence="3" id="KW-1185">Reference proteome</keyword>
<sequence length="57" mass="5874">MPILISSVALAMTSAVVAFALGCSLPKVMAIYIGSGVLAVFAQALLRNLILPTENRG</sequence>
<gene>
    <name evidence="2" type="ORF">GL300_12825</name>
</gene>
<proteinExistence type="predicted"/>
<evidence type="ECO:0000256" key="1">
    <source>
        <dbReference type="SAM" id="Phobius"/>
    </source>
</evidence>
<keyword evidence="1" id="KW-1133">Transmembrane helix</keyword>
<feature type="transmembrane region" description="Helical" evidence="1">
    <location>
        <begin position="30"/>
        <end position="50"/>
    </location>
</feature>
<evidence type="ECO:0000313" key="2">
    <source>
        <dbReference type="EMBL" id="MTH60091.1"/>
    </source>
</evidence>
<accession>A0A844HQZ5</accession>